<dbReference type="PANTHER" id="PTHR30606">
    <property type="entry name" value="LIPID A BIOSYNTHESIS LAUROYL ACYLTRANSFERASE"/>
    <property type="match status" value="1"/>
</dbReference>
<evidence type="ECO:0000256" key="2">
    <source>
        <dbReference type="ARBA" id="ARBA00022475"/>
    </source>
</evidence>
<keyword evidence="6 7" id="KW-0012">Acyltransferase</keyword>
<evidence type="ECO:0000256" key="3">
    <source>
        <dbReference type="ARBA" id="ARBA00022519"/>
    </source>
</evidence>
<reference evidence="7 8" key="1">
    <citation type="submission" date="2019-07" db="EMBL/GenBank/DDBJ databases">
        <title>Complete Genome Sequence of Leptotrichia wadei Strain JMUB3936.</title>
        <authorList>
            <person name="Watanabe S."/>
            <person name="Cui L."/>
        </authorList>
    </citation>
    <scope>NUCLEOTIDE SEQUENCE [LARGE SCALE GENOMIC DNA]</scope>
    <source>
        <strain evidence="7 8">JMUB3936</strain>
    </source>
</reference>
<keyword evidence="5" id="KW-0472">Membrane</keyword>
<keyword evidence="2" id="KW-1003">Cell membrane</keyword>
<dbReference type="Proteomes" id="UP000321944">
    <property type="component" value="Chromosome"/>
</dbReference>
<evidence type="ECO:0000256" key="4">
    <source>
        <dbReference type="ARBA" id="ARBA00022679"/>
    </source>
</evidence>
<dbReference type="Pfam" id="PF03279">
    <property type="entry name" value="Lip_A_acyltrans"/>
    <property type="match status" value="1"/>
</dbReference>
<sequence>MKYKVSEKIAGIFVIFLKKVLSFFSLKIRYKIFEGFGILAYHLIKKRRLLTINNIKNAFPEKDEKEVVKIAKESYKTMGKMIMTSIFLEEITKDGNTVVENEELMKKACENNEKAVLIVSLHLGGFEAGSKMRDIRKFYAVFRNQKNKKINDLMTKWREEGGLNSLPLHNNEALSAAINEKSIIALASDHYGKDVNVTFFGRETTGVAGPVLLSMKHKIPIVLAYAIFDGDVVRVVNKKLIQIEKQKKLKETMQFNMQKIYNEFEEIIREYPEQYMWQHNRWRNKKKNKLRKK</sequence>
<dbReference type="RefSeq" id="WP_147003241.1">
    <property type="nucleotide sequence ID" value="NZ_AP019841.1"/>
</dbReference>
<organism evidence="7 8">
    <name type="scientific">Leptotrichia wadei</name>
    <dbReference type="NCBI Taxonomy" id="157687"/>
    <lineage>
        <taxon>Bacteria</taxon>
        <taxon>Fusobacteriati</taxon>
        <taxon>Fusobacteriota</taxon>
        <taxon>Fusobacteriia</taxon>
        <taxon>Fusobacteriales</taxon>
        <taxon>Leptotrichiaceae</taxon>
        <taxon>Leptotrichia</taxon>
    </lineage>
</organism>
<proteinExistence type="predicted"/>
<dbReference type="GO" id="GO:0009247">
    <property type="term" value="P:glycolipid biosynthetic process"/>
    <property type="evidence" value="ECO:0007669"/>
    <property type="project" value="UniProtKB-ARBA"/>
</dbReference>
<keyword evidence="4 7" id="KW-0808">Transferase</keyword>
<dbReference type="PANTHER" id="PTHR30606:SF10">
    <property type="entry name" value="PHOSPHATIDYLINOSITOL MANNOSIDE ACYLTRANSFERASE"/>
    <property type="match status" value="1"/>
</dbReference>
<evidence type="ECO:0000313" key="8">
    <source>
        <dbReference type="Proteomes" id="UP000321944"/>
    </source>
</evidence>
<keyword evidence="3" id="KW-0997">Cell inner membrane</keyword>
<evidence type="ECO:0000256" key="1">
    <source>
        <dbReference type="ARBA" id="ARBA00004533"/>
    </source>
</evidence>
<evidence type="ECO:0000256" key="5">
    <source>
        <dbReference type="ARBA" id="ARBA00023136"/>
    </source>
</evidence>
<gene>
    <name evidence="7" type="ORF">JMUB3936_0707</name>
</gene>
<dbReference type="EMBL" id="AP019841">
    <property type="protein sequence ID" value="BBM54423.1"/>
    <property type="molecule type" value="Genomic_DNA"/>
</dbReference>
<protein>
    <submittedName>
        <fullName evidence="7">Lipid A biosynthesis acyltransferase</fullName>
    </submittedName>
</protein>
<evidence type="ECO:0000256" key="6">
    <source>
        <dbReference type="ARBA" id="ARBA00023315"/>
    </source>
</evidence>
<name>A0A510KW81_9FUSO</name>
<dbReference type="GO" id="GO:0005886">
    <property type="term" value="C:plasma membrane"/>
    <property type="evidence" value="ECO:0007669"/>
    <property type="project" value="UniProtKB-SubCell"/>
</dbReference>
<dbReference type="GO" id="GO:0016746">
    <property type="term" value="F:acyltransferase activity"/>
    <property type="evidence" value="ECO:0007669"/>
    <property type="project" value="UniProtKB-KW"/>
</dbReference>
<dbReference type="OrthoDB" id="9801955at2"/>
<comment type="subcellular location">
    <subcellularLocation>
        <location evidence="1">Cell inner membrane</location>
    </subcellularLocation>
</comment>
<accession>A0A510KW81</accession>
<evidence type="ECO:0000313" key="7">
    <source>
        <dbReference type="EMBL" id="BBM54423.1"/>
    </source>
</evidence>
<dbReference type="CDD" id="cd07984">
    <property type="entry name" value="LPLAT_LABLAT-like"/>
    <property type="match status" value="1"/>
</dbReference>
<dbReference type="AlphaFoldDB" id="A0A510KW81"/>
<dbReference type="InterPro" id="IPR004960">
    <property type="entry name" value="LipA_acyltrans"/>
</dbReference>